<dbReference type="PANTHER" id="PTHR20882:SF14">
    <property type="entry name" value="CYTOPLASMIC TRNA 2-THIOLATION PROTEIN 2"/>
    <property type="match status" value="1"/>
</dbReference>
<sequence>MTSPDLEAKSQRVSSGKDICQRCKNKNSVCFSRKEYFCQDCFLRFIRGKQRKLMMEDKFKVQYPQKGAEPLAQNVMLALSMGSSSLVLFDILFNLLLEQTKNHKGRQGFHLKVVIVDESALLDSDYSVRDKVEALKEVYGIGHNCPVAVSFKIIDPNQSVLDSDQMGSIFIDSDFRSYTTSNNSEDTGKLTIREMLDQTTNRSSREDILEMVIYQLLIRTCLVIDCQTILFGHSMTRLADQVISLTVRGRASLICKKLTDAVEIFDGSEIHIIHPLRDVLKSEVVHYSEMLQLERFNVMDQKKATDLLKSKVNKSMTVNELTRSYFESIEGDYSEVVSTVVKIGTKLDQLRSTEYSKQCIVCDIELPSDPKRWLENITVNESAPVITEVDMNNLRIYSETCLRRDDASNLIMNPSSEVDMCYACLKSLQDIPSAFRWPVGKATKEQILKEFTISDDI</sequence>
<dbReference type="EMBL" id="CP014585">
    <property type="protein sequence ID" value="ANZ75232.1"/>
    <property type="molecule type" value="Genomic_DNA"/>
</dbReference>
<dbReference type="GO" id="GO:0032447">
    <property type="term" value="P:protein urmylation"/>
    <property type="evidence" value="ECO:0007669"/>
    <property type="project" value="UniProtKB-UniRule"/>
</dbReference>
<reference evidence="4 5" key="1">
    <citation type="submission" date="2016-02" db="EMBL/GenBank/DDBJ databases">
        <title>Comparative genomic and transcriptomic foundation for Pichia pastoris.</title>
        <authorList>
            <person name="Love K.R."/>
            <person name="Shah K.A."/>
            <person name="Whittaker C.A."/>
            <person name="Wu J."/>
            <person name="Bartlett M.C."/>
            <person name="Ma D."/>
            <person name="Leeson R.L."/>
            <person name="Priest M."/>
            <person name="Young S.K."/>
            <person name="Love J.C."/>
        </authorList>
    </citation>
    <scope>NUCLEOTIDE SEQUENCE [LARGE SCALE GENOMIC DNA]</scope>
    <source>
        <strain evidence="4 5">ATCC 28485</strain>
    </source>
</reference>
<evidence type="ECO:0000256" key="1">
    <source>
        <dbReference type="ARBA" id="ARBA00022490"/>
    </source>
</evidence>
<dbReference type="Proteomes" id="UP000094565">
    <property type="component" value="Chromosome 2"/>
</dbReference>
<comment type="similarity">
    <text evidence="3">Belongs to the CTU2/NCS2 family.</text>
</comment>
<gene>
    <name evidence="3 4" type="primary">NCS2</name>
    <name evidence="3" type="synonym">CTU2</name>
    <name evidence="4" type="ORF">ATY40_BA7502269</name>
</gene>
<dbReference type="AlphaFoldDB" id="A0A1B2JB75"/>
<evidence type="ECO:0000256" key="3">
    <source>
        <dbReference type="HAMAP-Rule" id="MF_03054"/>
    </source>
</evidence>
<dbReference type="GO" id="GO:0002143">
    <property type="term" value="P:tRNA wobble position uridine thiolation"/>
    <property type="evidence" value="ECO:0007669"/>
    <property type="project" value="TreeGrafter"/>
</dbReference>
<dbReference type="Pfam" id="PF10288">
    <property type="entry name" value="CTU2"/>
    <property type="match status" value="1"/>
</dbReference>
<dbReference type="GO" id="GO:0005829">
    <property type="term" value="C:cytosol"/>
    <property type="evidence" value="ECO:0007669"/>
    <property type="project" value="TreeGrafter"/>
</dbReference>
<comment type="pathway">
    <text evidence="3">tRNA modification; 5-methoxycarbonylmethyl-2-thiouridine-tRNA biosynthesis.</text>
</comment>
<dbReference type="UniPathway" id="UPA00988"/>
<organism evidence="4 5">
    <name type="scientific">Komagataella pastoris</name>
    <name type="common">Yeast</name>
    <name type="synonym">Pichia pastoris</name>
    <dbReference type="NCBI Taxonomy" id="4922"/>
    <lineage>
        <taxon>Eukaryota</taxon>
        <taxon>Fungi</taxon>
        <taxon>Dikarya</taxon>
        <taxon>Ascomycota</taxon>
        <taxon>Saccharomycotina</taxon>
        <taxon>Pichiomycetes</taxon>
        <taxon>Pichiales</taxon>
        <taxon>Pichiaceae</taxon>
        <taxon>Komagataella</taxon>
    </lineage>
</organism>
<comment type="subcellular location">
    <subcellularLocation>
        <location evidence="3">Cytoplasm</location>
    </subcellularLocation>
</comment>
<proteinExistence type="inferred from homology"/>
<evidence type="ECO:0000256" key="2">
    <source>
        <dbReference type="ARBA" id="ARBA00022694"/>
    </source>
</evidence>
<dbReference type="InterPro" id="IPR014729">
    <property type="entry name" value="Rossmann-like_a/b/a_fold"/>
</dbReference>
<dbReference type="GO" id="GO:0016783">
    <property type="term" value="F:sulfurtransferase activity"/>
    <property type="evidence" value="ECO:0007669"/>
    <property type="project" value="TreeGrafter"/>
</dbReference>
<keyword evidence="2 3" id="KW-0819">tRNA processing</keyword>
<evidence type="ECO:0000313" key="4">
    <source>
        <dbReference type="EMBL" id="ANZ75232.1"/>
    </source>
</evidence>
<dbReference type="GO" id="GO:0000049">
    <property type="term" value="F:tRNA binding"/>
    <property type="evidence" value="ECO:0007669"/>
    <property type="project" value="InterPro"/>
</dbReference>
<accession>A0A1B2JB75</accession>
<evidence type="ECO:0000313" key="5">
    <source>
        <dbReference type="Proteomes" id="UP000094565"/>
    </source>
</evidence>
<protein>
    <recommendedName>
        <fullName evidence="3">Cytoplasmic tRNA 2-thiolation protein 2</fullName>
    </recommendedName>
</protein>
<dbReference type="PANTHER" id="PTHR20882">
    <property type="entry name" value="CYTOPLASMIC TRNA 2-THIOLATION PROTEIN 2"/>
    <property type="match status" value="1"/>
</dbReference>
<dbReference type="OrthoDB" id="25129at2759"/>
<dbReference type="Gene3D" id="3.40.50.620">
    <property type="entry name" value="HUPs"/>
    <property type="match status" value="1"/>
</dbReference>
<dbReference type="InterPro" id="IPR019407">
    <property type="entry name" value="CTU2"/>
</dbReference>
<name>A0A1B2JB75_PICPA</name>
<keyword evidence="1 3" id="KW-0963">Cytoplasm</keyword>
<dbReference type="HAMAP" id="MF_03054">
    <property type="entry name" value="CTU2"/>
    <property type="match status" value="1"/>
</dbReference>
<keyword evidence="5" id="KW-1185">Reference proteome</keyword>
<comment type="function">
    <text evidence="3">Plays a central role in 2-thiolation of mcm(5)S(2)U at tRNA wobble positions of tRNA(Lys), tRNA(Glu) and tRNA(Gln). May act by forming a heterodimer with NCS6 that ligates sulfur from thiocarboxylated URM1 onto the uridine of tRNAs at wobble position. Prior mcm(5) tRNA modification by the elongator complex is required for 2-thiolation. May also be involved in protein urmylation.</text>
</comment>
<dbReference type="SUPFAM" id="SSF52402">
    <property type="entry name" value="Adenine nucleotide alpha hydrolases-like"/>
    <property type="match status" value="1"/>
</dbReference>
<dbReference type="GO" id="GO:0016779">
    <property type="term" value="F:nucleotidyltransferase activity"/>
    <property type="evidence" value="ECO:0007669"/>
    <property type="project" value="UniProtKB-UniRule"/>
</dbReference>